<organism evidence="5 6">
    <name type="scientific">Actinacidiphila paucisporea</name>
    <dbReference type="NCBI Taxonomy" id="310782"/>
    <lineage>
        <taxon>Bacteria</taxon>
        <taxon>Bacillati</taxon>
        <taxon>Actinomycetota</taxon>
        <taxon>Actinomycetes</taxon>
        <taxon>Kitasatosporales</taxon>
        <taxon>Streptomycetaceae</taxon>
        <taxon>Actinacidiphila</taxon>
    </lineage>
</organism>
<accession>A0A1M7PY86</accession>
<reference evidence="5 6" key="1">
    <citation type="submission" date="2016-11" db="EMBL/GenBank/DDBJ databases">
        <authorList>
            <person name="Jaros S."/>
            <person name="Januszkiewicz K."/>
            <person name="Wedrychowicz H."/>
        </authorList>
    </citation>
    <scope>NUCLEOTIDE SEQUENCE [LARGE SCALE GENOMIC DNA]</scope>
    <source>
        <strain evidence="5 6">CGMCC 4.2025</strain>
    </source>
</reference>
<dbReference type="AlphaFoldDB" id="A0A1M7PY86"/>
<dbReference type="GO" id="GO:0006955">
    <property type="term" value="P:immune response"/>
    <property type="evidence" value="ECO:0007669"/>
    <property type="project" value="InterPro"/>
</dbReference>
<dbReference type="SMART" id="SM00560">
    <property type="entry name" value="LamGL"/>
    <property type="match status" value="2"/>
</dbReference>
<protein>
    <submittedName>
        <fullName evidence="5">Serine/threonine protein kinase</fullName>
    </submittedName>
</protein>
<dbReference type="SUPFAM" id="SSF49899">
    <property type="entry name" value="Concanavalin A-like lectins/glucanases"/>
    <property type="match status" value="2"/>
</dbReference>
<feature type="region of interest" description="Disordered" evidence="3">
    <location>
        <begin position="633"/>
        <end position="658"/>
    </location>
</feature>
<feature type="compositionally biased region" description="Low complexity" evidence="3">
    <location>
        <begin position="117"/>
        <end position="140"/>
    </location>
</feature>
<name>A0A1M7PY86_9ACTN</name>
<dbReference type="PANTHER" id="PTHR46943:SF1">
    <property type="entry name" value="PENTRAXIN-RELATED PROTEIN PTX3"/>
    <property type="match status" value="1"/>
</dbReference>
<feature type="region of interest" description="Disordered" evidence="3">
    <location>
        <begin position="85"/>
        <end position="140"/>
    </location>
</feature>
<sequence>MPTLDGDSAVYADVLPGVDLRMTASVEGYREVLVVKTPAAAADPKVRRIRFGMSADGLSVRSTAGGGLSAVAPDGQDVFTSPPALVWDSTGEAGEQGPSATGQASRAGAARAETTVPGADPAAEAADGASGPAPGANVAAAPAAVDSDSLTLVPDADLLSTTDTAAFPLFIDPDVSLSSGVAEHTLLRSDGYASYNWGNGSDGRGEGDGHCGTWNGYYCGPGYTQRLYFQFAPGALKGKTVLGATFRVTSPWAFQCDARWTDLERTDNIYSSTIWDSRPREMDMMVDRDFSAGRGSSCDPDSPAAPIEFSDNSAETNENLTPTVASFAAGKFAKLTLELRAHDESDTSAWKRFKNDAVLSVTFVGQPALPTDVGIVSGSSPVCHTNYLEPQTVSDPTPLIAGRPQTAAGGESGARLRVRWRVEKWNGTVWGPAIADLLRPTSGFVGDNVQQTVSAPALSEGVSYRLRAQTLSYEDNQASFVQTAFSGWSCYFTVDPTAPKAPTVAFVSTYTECLANSCIPGGGPGVQGTVKFTAATGDTDKAFEYKLSSSDTWHVLATGATSTPITPQIPGTYHLEVRGEDSLGRWGAETVKDFVVAAGQGPAGQWHFDEASGAALDSSSTVAAEQDNAAVSATGAARDGFGRRGDIPTAGSSGGTTADRGLHLDGAAGFAETPKPVIDVRASYTVSAWVRLDTSTVRTMAIASQDDSSVSPFYLAYAADGVNDWSMRIYSCPTSTTCTWSKARSTVKPVPGAWTYVTGRYDAQAKTLSLYVNGILQASVPAVAAAAYNKPLQFGRDSWSGSQVDYFDGSIDEAKVWQRALTDQEIATEARMLDDQGNSQVELVASWQPDGQTGTTVVDTTSGYGRPLSLSGGASLTGDGLLLDGTNAAATSAGRVVDEAGSFTVTSSVALDGAVLASKPDGYSAQIVGQRSADGSSWGLWYELVAHDGTAPIGLWHFGRLNTDGTFTGAVSEDVATLDTPVQVTGVFDAQSAVVRLYVGAVQTGGDPVFARVAGTGDLAVGEAPSGTGWGHYLPGTVSDVRIWAGAMAGEEQISATVGG</sequence>
<evidence type="ECO:0000256" key="3">
    <source>
        <dbReference type="SAM" id="MobiDB-lite"/>
    </source>
</evidence>
<evidence type="ECO:0000313" key="6">
    <source>
        <dbReference type="Proteomes" id="UP000184111"/>
    </source>
</evidence>
<dbReference type="InterPro" id="IPR042837">
    <property type="entry name" value="PTX3"/>
</dbReference>
<keyword evidence="5" id="KW-0418">Kinase</keyword>
<dbReference type="Pfam" id="PF13385">
    <property type="entry name" value="Laminin_G_3"/>
    <property type="match status" value="2"/>
</dbReference>
<keyword evidence="1" id="KW-0732">Signal</keyword>
<dbReference type="PANTHER" id="PTHR46943">
    <property type="entry name" value="PENTRAXIN-RELATED PROTEIN PTX3"/>
    <property type="match status" value="1"/>
</dbReference>
<gene>
    <name evidence="5" type="ORF">SAMN05216499_12722</name>
</gene>
<dbReference type="EMBL" id="FRBI01000027">
    <property type="protein sequence ID" value="SHN22613.1"/>
    <property type="molecule type" value="Genomic_DNA"/>
</dbReference>
<proteinExistence type="predicted"/>
<dbReference type="Proteomes" id="UP000184111">
    <property type="component" value="Unassembled WGS sequence"/>
</dbReference>
<feature type="domain" description="LamG-like jellyroll fold" evidence="4">
    <location>
        <begin position="682"/>
        <end position="824"/>
    </location>
</feature>
<feature type="domain" description="LamG-like jellyroll fold" evidence="4">
    <location>
        <begin position="901"/>
        <end position="1051"/>
    </location>
</feature>
<dbReference type="STRING" id="310782.SAMN05216499_12722"/>
<evidence type="ECO:0000313" key="5">
    <source>
        <dbReference type="EMBL" id="SHN22613.1"/>
    </source>
</evidence>
<evidence type="ECO:0000256" key="1">
    <source>
        <dbReference type="ARBA" id="ARBA00022729"/>
    </source>
</evidence>
<dbReference type="GO" id="GO:0004674">
    <property type="term" value="F:protein serine/threonine kinase activity"/>
    <property type="evidence" value="ECO:0007669"/>
    <property type="project" value="UniProtKB-KW"/>
</dbReference>
<keyword evidence="5" id="KW-0808">Transferase</keyword>
<keyword evidence="2" id="KW-1015">Disulfide bond</keyword>
<evidence type="ECO:0000256" key="2">
    <source>
        <dbReference type="ARBA" id="ARBA00023157"/>
    </source>
</evidence>
<dbReference type="InterPro" id="IPR006558">
    <property type="entry name" value="LamG-like"/>
</dbReference>
<keyword evidence="6" id="KW-1185">Reference proteome</keyword>
<dbReference type="InterPro" id="IPR013320">
    <property type="entry name" value="ConA-like_dom_sf"/>
</dbReference>
<dbReference type="Gene3D" id="2.60.120.200">
    <property type="match status" value="2"/>
</dbReference>
<evidence type="ECO:0000259" key="4">
    <source>
        <dbReference type="SMART" id="SM00560"/>
    </source>
</evidence>
<keyword evidence="5" id="KW-0723">Serine/threonine-protein kinase</keyword>